<keyword evidence="3" id="KW-1185">Reference proteome</keyword>
<accession>A0A5N6E0E3</accession>
<evidence type="ECO:0000256" key="1">
    <source>
        <dbReference type="SAM" id="MobiDB-lite"/>
    </source>
</evidence>
<dbReference type="EMBL" id="ML734940">
    <property type="protein sequence ID" value="KAB8210992.1"/>
    <property type="molecule type" value="Genomic_DNA"/>
</dbReference>
<proteinExistence type="predicted"/>
<sequence length="118" mass="12585">MSGSCHGPYRMTAPAVHECAVIKDSFTDRVLGAPLGYAHVVTHSGVGIPQATQIRRHGTTGKAWRTTTERSGEALERLHPDACRAIMKGGTAPWGKTNDDGPLASATGKNHIQDWSLP</sequence>
<gene>
    <name evidence="2" type="ORF">BDV34DRAFT_220165</name>
</gene>
<evidence type="ECO:0000313" key="3">
    <source>
        <dbReference type="Proteomes" id="UP000326532"/>
    </source>
</evidence>
<feature type="region of interest" description="Disordered" evidence="1">
    <location>
        <begin position="89"/>
        <end position="118"/>
    </location>
</feature>
<dbReference type="Proteomes" id="UP000326532">
    <property type="component" value="Unassembled WGS sequence"/>
</dbReference>
<organism evidence="2 3">
    <name type="scientific">Aspergillus parasiticus</name>
    <dbReference type="NCBI Taxonomy" id="5067"/>
    <lineage>
        <taxon>Eukaryota</taxon>
        <taxon>Fungi</taxon>
        <taxon>Dikarya</taxon>
        <taxon>Ascomycota</taxon>
        <taxon>Pezizomycotina</taxon>
        <taxon>Eurotiomycetes</taxon>
        <taxon>Eurotiomycetidae</taxon>
        <taxon>Eurotiales</taxon>
        <taxon>Aspergillaceae</taxon>
        <taxon>Aspergillus</taxon>
        <taxon>Aspergillus subgen. Circumdati</taxon>
    </lineage>
</organism>
<evidence type="ECO:0000313" key="2">
    <source>
        <dbReference type="EMBL" id="KAB8210992.1"/>
    </source>
</evidence>
<name>A0A5N6E0E3_ASPPA</name>
<protein>
    <submittedName>
        <fullName evidence="2">Uncharacterized protein</fullName>
    </submittedName>
</protein>
<reference evidence="2 3" key="1">
    <citation type="submission" date="2019-04" db="EMBL/GenBank/DDBJ databases">
        <title>Fungal friends and foes A comparative genomics study of 23 Aspergillus species from section Flavi.</title>
        <authorList>
            <consortium name="DOE Joint Genome Institute"/>
            <person name="Kjaerbolling I."/>
            <person name="Vesth T.C."/>
            <person name="Frisvad J.C."/>
            <person name="Nybo J.L."/>
            <person name="Theobald S."/>
            <person name="Kildgaard S."/>
            <person name="Petersen T.I."/>
            <person name="Kuo A."/>
            <person name="Sato A."/>
            <person name="Lyhne E.K."/>
            <person name="Kogle M.E."/>
            <person name="Wiebenga A."/>
            <person name="Kun R.S."/>
            <person name="Lubbers R.J."/>
            <person name="Makela M.R."/>
            <person name="Barry K."/>
            <person name="Chovatia M."/>
            <person name="Clum A."/>
            <person name="Daum C."/>
            <person name="Haridas S."/>
            <person name="He G."/>
            <person name="LaButti K."/>
            <person name="Lipzen A."/>
            <person name="Mondo S."/>
            <person name="Pangilinan J."/>
            <person name="Riley R."/>
            <person name="Salamov A."/>
            <person name="Simmons B.A."/>
            <person name="Magnuson J.K."/>
            <person name="Henrissat B."/>
            <person name="Mortensen U.H."/>
            <person name="Larsen T.O."/>
            <person name="De vries R.P."/>
            <person name="Grigoriev I.V."/>
            <person name="Machida M."/>
            <person name="Baker S.E."/>
            <person name="Andersen M.R."/>
        </authorList>
    </citation>
    <scope>NUCLEOTIDE SEQUENCE [LARGE SCALE GENOMIC DNA]</scope>
    <source>
        <strain evidence="2 3">CBS 117618</strain>
    </source>
</reference>
<dbReference type="AlphaFoldDB" id="A0A5N6E0E3"/>
<dbReference type="VEuPathDB" id="FungiDB:BDV34DRAFT_220165"/>